<dbReference type="Pfam" id="PF03171">
    <property type="entry name" value="2OG-FeII_Oxy"/>
    <property type="match status" value="1"/>
</dbReference>
<feature type="domain" description="Fe2OG dioxygenase" evidence="6">
    <location>
        <begin position="196"/>
        <end position="297"/>
    </location>
</feature>
<dbReference type="OrthoDB" id="288590at2759"/>
<dbReference type="GO" id="GO:0046872">
    <property type="term" value="F:metal ion binding"/>
    <property type="evidence" value="ECO:0007669"/>
    <property type="project" value="UniProtKB-KW"/>
</dbReference>
<dbReference type="Proteomes" id="UP000737018">
    <property type="component" value="Unassembled WGS sequence"/>
</dbReference>
<dbReference type="PANTHER" id="PTHR10209:SF885">
    <property type="entry name" value="2OG-FE(II) OXYGENASE FAMILY, PUTATIVE (AFU_ORTHOLOGUE AFUA_2G00750)-RELATED"/>
    <property type="match status" value="1"/>
</dbReference>
<evidence type="ECO:0000256" key="1">
    <source>
        <dbReference type="ARBA" id="ARBA00008056"/>
    </source>
</evidence>
<dbReference type="Gene3D" id="2.60.120.330">
    <property type="entry name" value="B-lactam Antibiotic, Isopenicillin N Synthase, Chain"/>
    <property type="match status" value="1"/>
</dbReference>
<evidence type="ECO:0000256" key="5">
    <source>
        <dbReference type="RuleBase" id="RU003682"/>
    </source>
</evidence>
<dbReference type="AlphaFoldDB" id="A0A8J4QRW7"/>
<evidence type="ECO:0000259" key="6">
    <source>
        <dbReference type="PROSITE" id="PS51471"/>
    </source>
</evidence>
<evidence type="ECO:0000256" key="2">
    <source>
        <dbReference type="ARBA" id="ARBA00022723"/>
    </source>
</evidence>
<dbReference type="InterPro" id="IPR044861">
    <property type="entry name" value="IPNS-like_FE2OG_OXY"/>
</dbReference>
<evidence type="ECO:0000256" key="4">
    <source>
        <dbReference type="ARBA" id="ARBA00023004"/>
    </source>
</evidence>
<dbReference type="SUPFAM" id="SSF51197">
    <property type="entry name" value="Clavaminate synthase-like"/>
    <property type="match status" value="1"/>
</dbReference>
<protein>
    <recommendedName>
        <fullName evidence="6">Fe2OG dioxygenase domain-containing protein</fullName>
    </recommendedName>
</protein>
<reference evidence="7" key="1">
    <citation type="submission" date="2020-03" db="EMBL/GenBank/DDBJ databases">
        <title>Castanea mollissima Vanexum genome sequencing.</title>
        <authorList>
            <person name="Staton M."/>
        </authorList>
    </citation>
    <scope>NUCLEOTIDE SEQUENCE</scope>
    <source>
        <tissue evidence="7">Leaf</tissue>
    </source>
</reference>
<comment type="similarity">
    <text evidence="1 5">Belongs to the iron/ascorbate-dependent oxidoreductase family.</text>
</comment>
<dbReference type="EMBL" id="JRKL02005743">
    <property type="protein sequence ID" value="KAF3949988.1"/>
    <property type="molecule type" value="Genomic_DNA"/>
</dbReference>
<dbReference type="PRINTS" id="PR00682">
    <property type="entry name" value="IPNSYNTHASE"/>
</dbReference>
<dbReference type="PROSITE" id="PS51471">
    <property type="entry name" value="FE2OG_OXY"/>
    <property type="match status" value="1"/>
</dbReference>
<proteinExistence type="inferred from homology"/>
<dbReference type="PANTHER" id="PTHR10209">
    <property type="entry name" value="OXIDOREDUCTASE, 2OG-FE II OXYGENASE FAMILY PROTEIN"/>
    <property type="match status" value="1"/>
</dbReference>
<organism evidence="7 8">
    <name type="scientific">Castanea mollissima</name>
    <name type="common">Chinese chestnut</name>
    <dbReference type="NCBI Taxonomy" id="60419"/>
    <lineage>
        <taxon>Eukaryota</taxon>
        <taxon>Viridiplantae</taxon>
        <taxon>Streptophyta</taxon>
        <taxon>Embryophyta</taxon>
        <taxon>Tracheophyta</taxon>
        <taxon>Spermatophyta</taxon>
        <taxon>Magnoliopsida</taxon>
        <taxon>eudicotyledons</taxon>
        <taxon>Gunneridae</taxon>
        <taxon>Pentapetalae</taxon>
        <taxon>rosids</taxon>
        <taxon>fabids</taxon>
        <taxon>Fagales</taxon>
        <taxon>Fagaceae</taxon>
        <taxon>Castanea</taxon>
    </lineage>
</organism>
<evidence type="ECO:0000313" key="8">
    <source>
        <dbReference type="Proteomes" id="UP000737018"/>
    </source>
</evidence>
<dbReference type="FunFam" id="2.60.120.330:FF:000012">
    <property type="entry name" value="Gibberellin 20 oxidase 1"/>
    <property type="match status" value="1"/>
</dbReference>
<dbReference type="InterPro" id="IPR026992">
    <property type="entry name" value="DIOX_N"/>
</dbReference>
<keyword evidence="2 5" id="KW-0479">Metal-binding</keyword>
<accession>A0A8J4QRW7</accession>
<dbReference type="InterPro" id="IPR027443">
    <property type="entry name" value="IPNS-like_sf"/>
</dbReference>
<dbReference type="InterPro" id="IPR005123">
    <property type="entry name" value="Oxoglu/Fe-dep_dioxygenase_dom"/>
</dbReference>
<dbReference type="Pfam" id="PF14226">
    <property type="entry name" value="DIOX_N"/>
    <property type="match status" value="1"/>
</dbReference>
<sequence>MGEVDPAFILEPEHRPRISYIEGKGVPLIDLSPILSSNNVSAIEFEGLVKEVGDACKEWGFFQVINHGVPLEKREKIDDASRKFFEQSLEEKRKVRRNEKEVFGYHDTEHTKNVRDWKEVFDFAIQEPTILPASLDPDDKEVTECNNQCPEYPPGLRETCQDYGQEMLKLSYKLLELIALSLGLPADRFYGFFKDQTSYIRLNHYPPCPTPELALGVGQHKDGAVLTILAQDDVGGLEVKRKTDGEWVRVKPTPDAYIINVGDTMQVWSNDSYESVEHRVTVNSERERFSLPFFLHTAHYTMVKPLEELINEQNPAKYRAFNWGKFIANRKCSNFQKLNVENLQIYHFKISE</sequence>
<keyword evidence="3 5" id="KW-0560">Oxidoreductase</keyword>
<comment type="caution">
    <text evidence="7">The sequence shown here is derived from an EMBL/GenBank/DDBJ whole genome shotgun (WGS) entry which is preliminary data.</text>
</comment>
<gene>
    <name evidence="7" type="ORF">CMV_024203</name>
</gene>
<evidence type="ECO:0000256" key="3">
    <source>
        <dbReference type="ARBA" id="ARBA00023002"/>
    </source>
</evidence>
<name>A0A8J4QRW7_9ROSI</name>
<dbReference type="GO" id="GO:0051213">
    <property type="term" value="F:dioxygenase activity"/>
    <property type="evidence" value="ECO:0007669"/>
    <property type="project" value="UniProtKB-ARBA"/>
</dbReference>
<keyword evidence="8" id="KW-1185">Reference proteome</keyword>
<evidence type="ECO:0000313" key="7">
    <source>
        <dbReference type="EMBL" id="KAF3949988.1"/>
    </source>
</evidence>
<keyword evidence="4 5" id="KW-0408">Iron</keyword>